<protein>
    <submittedName>
        <fullName evidence="1">Uncharacterized protein</fullName>
    </submittedName>
</protein>
<feature type="non-terminal residue" evidence="1">
    <location>
        <position position="1"/>
    </location>
</feature>
<sequence length="217" mass="24834">MPNPSSAHGTYRRSLAPWCRPHRRLYNSTGLLLRSQTPAVDIASIARAMDIHVKNVVAGMVFDFAASIWCFSGDEVTYPLEYELSRPCVSVSSVDFLREEEGVMLHPEERLLLSDLLKQNEDLFEQGGGDQLGRYRRTDDYKVTPAQQNSDVSRKELLYLRAGVKQELIPVYHPEVNPKSENSRYIPVYHPEANPNIENSRIFEIVFRKNKIIVGDR</sequence>
<dbReference type="Proteomes" id="UP000837857">
    <property type="component" value="Chromosome 21"/>
</dbReference>
<evidence type="ECO:0000313" key="1">
    <source>
        <dbReference type="EMBL" id="CAH2054689.1"/>
    </source>
</evidence>
<gene>
    <name evidence="1" type="ORF">IPOD504_LOCUS8738</name>
</gene>
<name>A0ABN8ICS3_9NEOP</name>
<accession>A0ABN8ICS3</accession>
<reference evidence="1" key="1">
    <citation type="submission" date="2022-03" db="EMBL/GenBank/DDBJ databases">
        <authorList>
            <person name="Martin H S."/>
        </authorList>
    </citation>
    <scope>NUCLEOTIDE SEQUENCE</scope>
</reference>
<keyword evidence="2" id="KW-1185">Reference proteome</keyword>
<organism evidence="1 2">
    <name type="scientific">Iphiclides podalirius</name>
    <name type="common">scarce swallowtail</name>
    <dbReference type="NCBI Taxonomy" id="110791"/>
    <lineage>
        <taxon>Eukaryota</taxon>
        <taxon>Metazoa</taxon>
        <taxon>Ecdysozoa</taxon>
        <taxon>Arthropoda</taxon>
        <taxon>Hexapoda</taxon>
        <taxon>Insecta</taxon>
        <taxon>Pterygota</taxon>
        <taxon>Neoptera</taxon>
        <taxon>Endopterygota</taxon>
        <taxon>Lepidoptera</taxon>
        <taxon>Glossata</taxon>
        <taxon>Ditrysia</taxon>
        <taxon>Papilionoidea</taxon>
        <taxon>Papilionidae</taxon>
        <taxon>Papilioninae</taxon>
        <taxon>Iphiclides</taxon>
    </lineage>
</organism>
<evidence type="ECO:0000313" key="2">
    <source>
        <dbReference type="Proteomes" id="UP000837857"/>
    </source>
</evidence>
<proteinExistence type="predicted"/>
<dbReference type="EMBL" id="OW152833">
    <property type="protein sequence ID" value="CAH2054689.1"/>
    <property type="molecule type" value="Genomic_DNA"/>
</dbReference>